<organism evidence="14">
    <name type="scientific">Nitophyllum punctatum</name>
    <dbReference type="NCBI Taxonomy" id="158729"/>
    <lineage>
        <taxon>Eukaryota</taxon>
        <taxon>Rhodophyta</taxon>
        <taxon>Florideophyceae</taxon>
        <taxon>Rhodymeniophycidae</taxon>
        <taxon>Ceramiales</taxon>
        <taxon>Delesseriaceae</taxon>
        <taxon>Nitophylloideae</taxon>
        <taxon>Nitophyllum</taxon>
    </lineage>
</organism>
<evidence type="ECO:0000256" key="3">
    <source>
        <dbReference type="ARBA" id="ARBA00007800"/>
    </source>
</evidence>
<feature type="binding site" evidence="12">
    <location>
        <position position="50"/>
    </location>
    <ligand>
        <name>L-glutamine</name>
        <dbReference type="ChEBI" id="CHEBI:58359"/>
    </ligand>
</feature>
<dbReference type="Pfam" id="PF00988">
    <property type="entry name" value="CPSase_sm_chain"/>
    <property type="match status" value="1"/>
</dbReference>
<feature type="binding site" evidence="12">
    <location>
        <position position="276"/>
    </location>
    <ligand>
        <name>L-glutamine</name>
        <dbReference type="ChEBI" id="CHEBI:58359"/>
    </ligand>
</feature>
<evidence type="ECO:0000256" key="6">
    <source>
        <dbReference type="ARBA" id="ARBA00022840"/>
    </source>
</evidence>
<dbReference type="CDD" id="cd01744">
    <property type="entry name" value="GATase1_CPSase"/>
    <property type="match status" value="1"/>
</dbReference>
<dbReference type="HAMAP" id="MF_01209">
    <property type="entry name" value="CPSase_S_chain"/>
    <property type="match status" value="1"/>
</dbReference>
<dbReference type="EC" id="6.3.5.5" evidence="12"/>
<dbReference type="UniPathway" id="UPA00068">
    <property type="reaction ID" value="UER00171"/>
</dbReference>
<keyword evidence="4 12" id="KW-0436">Ligase</keyword>
<keyword evidence="12" id="KW-0055">Arginine biosynthesis</keyword>
<comment type="pathway">
    <text evidence="1 12">Pyrimidine metabolism; UMP biosynthesis via de novo pathway; (S)-dihydroorotate from bicarbonate: step 1/3.</text>
</comment>
<name>A0A4D6WY11_9FLOR</name>
<feature type="binding site" evidence="12">
    <location>
        <position position="245"/>
    </location>
    <ligand>
        <name>L-glutamine</name>
        <dbReference type="ChEBI" id="CHEBI:58359"/>
    </ligand>
</feature>
<dbReference type="InterPro" id="IPR029062">
    <property type="entry name" value="Class_I_gatase-like"/>
</dbReference>
<keyword evidence="7 12" id="KW-0315">Glutamine amidotransferase</keyword>
<comment type="function">
    <text evidence="12">Small subunit of the glutamine-dependent carbamoyl phosphate synthetase (CPSase). CPSase catalyzes the formation of carbamoyl phosphate from the ammonia moiety of glutamine, carbonate, and phosphate donated by ATP, constituting the first step of 2 biosynthetic pathways, one leading to arginine and/or urea and the other to pyrimidine nucleotides. The small subunit (glutamine amidotransferase) binds and cleaves glutamine to supply the large subunit with the substrate ammonia.</text>
</comment>
<dbReference type="PROSITE" id="PS51273">
    <property type="entry name" value="GATASE_TYPE_1"/>
    <property type="match status" value="1"/>
</dbReference>
<evidence type="ECO:0000256" key="5">
    <source>
        <dbReference type="ARBA" id="ARBA00022741"/>
    </source>
</evidence>
<dbReference type="UniPathway" id="UPA00070">
    <property type="reaction ID" value="UER00115"/>
</dbReference>
<feature type="binding site" evidence="12">
    <location>
        <position position="243"/>
    </location>
    <ligand>
        <name>L-glutamine</name>
        <dbReference type="ChEBI" id="CHEBI:58359"/>
    </ligand>
</feature>
<proteinExistence type="inferred from homology"/>
<dbReference type="NCBIfam" id="TIGR01368">
    <property type="entry name" value="CPSaseIIsmall"/>
    <property type="match status" value="1"/>
</dbReference>
<comment type="pathway">
    <text evidence="2 12">Amino-acid biosynthesis; L-arginine biosynthesis; carbamoyl phosphate from bicarbonate: step 1/1.</text>
</comment>
<feature type="binding site" evidence="12">
    <location>
        <position position="312"/>
    </location>
    <ligand>
        <name>L-glutamine</name>
        <dbReference type="ChEBI" id="CHEBI:58359"/>
    </ligand>
</feature>
<keyword evidence="5 12" id="KW-0547">Nucleotide-binding</keyword>
<evidence type="ECO:0000259" key="13">
    <source>
        <dbReference type="SMART" id="SM01097"/>
    </source>
</evidence>
<dbReference type="InterPro" id="IPR035686">
    <property type="entry name" value="CPSase_GATase1"/>
</dbReference>
<dbReference type="PRINTS" id="PR00096">
    <property type="entry name" value="GATASE"/>
</dbReference>
<feature type="region of interest" description="CPSase" evidence="12">
    <location>
        <begin position="1"/>
        <end position="194"/>
    </location>
</feature>
<comment type="subunit">
    <text evidence="9">Heterodimer composed of 2 chains; the small (or glutamine) chain promotes the hydrolysis of glutamine to ammonia, which is used by the large (or ammonia) chain to synthesize carbamoyl phosphate.</text>
</comment>
<dbReference type="GO" id="GO:0005524">
    <property type="term" value="F:ATP binding"/>
    <property type="evidence" value="ECO:0007669"/>
    <property type="project" value="UniProtKB-UniRule"/>
</dbReference>
<evidence type="ECO:0000256" key="9">
    <source>
        <dbReference type="ARBA" id="ARBA00044031"/>
    </source>
</evidence>
<reference evidence="14" key="2">
    <citation type="submission" date="2019-04" db="EMBL/GenBank/DDBJ databases">
        <authorList>
            <person name="Pasella M."/>
        </authorList>
    </citation>
    <scope>NUCLEOTIDE SEQUENCE</scope>
    <source>
        <strain evidence="14">PD2930</strain>
    </source>
</reference>
<evidence type="ECO:0000313" key="14">
    <source>
        <dbReference type="EMBL" id="QCI07591.1"/>
    </source>
</evidence>
<dbReference type="GO" id="GO:0004359">
    <property type="term" value="F:glutaminase activity"/>
    <property type="evidence" value="ECO:0007669"/>
    <property type="project" value="RHEA"/>
</dbReference>
<gene>
    <name evidence="12 14" type="primary">carA</name>
</gene>
<dbReference type="GO" id="GO:0006541">
    <property type="term" value="P:glutamine metabolic process"/>
    <property type="evidence" value="ECO:0007669"/>
    <property type="project" value="InterPro"/>
</dbReference>
<dbReference type="InterPro" id="IPR017926">
    <property type="entry name" value="GATASE"/>
</dbReference>
<dbReference type="PANTHER" id="PTHR43418">
    <property type="entry name" value="MULTIFUNCTIONAL TRYPTOPHAN BIOSYNTHESIS PROTEIN-RELATED"/>
    <property type="match status" value="1"/>
</dbReference>
<evidence type="ECO:0000256" key="4">
    <source>
        <dbReference type="ARBA" id="ARBA00022598"/>
    </source>
</evidence>
<sequence length="391" mass="43833">MLNFSYPAELYLNDGTLYKGWSFFENTISSGEIVFNTGMTGYQEIMTDPSYSGQIIVFTYPELGNTGLNLQDCESNYIHVKGIIAKNICLSPSNWRSLITLKEYILKKQIPHIFGIDTRALTKHLRFYGVMLGYISNKGLQANYINSYVYNLKLDLVKRVTTSKVYYLNSNISYSGLTSMYLNKNTSNALDKNFRILLINFGVKSSIIYRLLAYGCNVYVVPATVNYEIVTKYQPDGIVLSNGPGDPASLISSISMIKKIVHFSNIPILGICMGHQLLNIALGASTFKLKFGHRGLNHPSGIYKYSEITSQNHGFAVQIDKSRENSNFASEFVTATHLNLNDLTLGGIVHNTKPIFSVQHHPEASPGPHDSDYLFRAFVDLIDFMKSKKLS</sequence>
<dbReference type="Gene3D" id="3.40.50.880">
    <property type="match status" value="1"/>
</dbReference>
<geneLocation type="plastid" evidence="14"/>
<keyword evidence="12" id="KW-0028">Amino-acid biosynthesis</keyword>
<comment type="subunit">
    <text evidence="12">Composed of two chains; the small (or glutamine) chain promotes the hydrolysis of glutamine to ammonia, which is used by the large (or ammonia) chain to synthesize carbamoyl phosphate. Tetramer of heterodimers (alpha,beta)4.</text>
</comment>
<dbReference type="SUPFAM" id="SSF52317">
    <property type="entry name" value="Class I glutamine amidotransferase-like"/>
    <property type="match status" value="1"/>
</dbReference>
<dbReference type="FunFam" id="3.50.30.20:FF:000001">
    <property type="entry name" value="Carbamoyl-phosphate synthase small chain"/>
    <property type="match status" value="1"/>
</dbReference>
<keyword evidence="6 12" id="KW-0067">ATP-binding</keyword>
<comment type="similarity">
    <text evidence="3 12">Belongs to the CarA family.</text>
</comment>
<dbReference type="Gene3D" id="3.50.30.20">
    <property type="entry name" value="Carbamoyl-phosphate synthase small subunit, N-terminal domain"/>
    <property type="match status" value="1"/>
</dbReference>
<evidence type="ECO:0000256" key="2">
    <source>
        <dbReference type="ARBA" id="ARBA00005077"/>
    </source>
</evidence>
<dbReference type="AlphaFoldDB" id="A0A4D6WY11"/>
<dbReference type="InterPro" id="IPR002474">
    <property type="entry name" value="CarbamoylP_synth_ssu_N"/>
</dbReference>
<dbReference type="EMBL" id="MK814699">
    <property type="protein sequence ID" value="QCI07591.1"/>
    <property type="molecule type" value="Genomic_DNA"/>
</dbReference>
<dbReference type="InterPro" id="IPR036480">
    <property type="entry name" value="CarbP_synth_ssu_N_sf"/>
</dbReference>
<evidence type="ECO:0000256" key="10">
    <source>
        <dbReference type="ARBA" id="ARBA00048816"/>
    </source>
</evidence>
<feature type="active site" evidence="12">
    <location>
        <position position="363"/>
    </location>
</feature>
<feature type="binding site" evidence="12">
    <location>
        <position position="315"/>
    </location>
    <ligand>
        <name>L-glutamine</name>
        <dbReference type="ChEBI" id="CHEBI:58359"/>
    </ligand>
</feature>
<dbReference type="Pfam" id="PF00117">
    <property type="entry name" value="GATase"/>
    <property type="match status" value="1"/>
</dbReference>
<evidence type="ECO:0000256" key="1">
    <source>
        <dbReference type="ARBA" id="ARBA00004812"/>
    </source>
</evidence>
<evidence type="ECO:0000256" key="12">
    <source>
        <dbReference type="HAMAP-Rule" id="MF_01209"/>
    </source>
</evidence>
<dbReference type="GO" id="GO:0006207">
    <property type="term" value="P:'de novo' pyrimidine nucleobase biosynthetic process"/>
    <property type="evidence" value="ECO:0007669"/>
    <property type="project" value="InterPro"/>
</dbReference>
<keyword evidence="14" id="KW-0934">Plastid</keyword>
<feature type="binding site" evidence="12">
    <location>
        <position position="273"/>
    </location>
    <ligand>
        <name>L-glutamine</name>
        <dbReference type="ChEBI" id="CHEBI:58359"/>
    </ligand>
</feature>
<keyword evidence="8 12" id="KW-0665">Pyrimidine biosynthesis</keyword>
<feature type="active site" description="Nucleophile" evidence="12">
    <location>
        <position position="272"/>
    </location>
</feature>
<accession>A0A4D6WY11</accession>
<dbReference type="GO" id="GO:0044205">
    <property type="term" value="P:'de novo' UMP biosynthetic process"/>
    <property type="evidence" value="ECO:0007669"/>
    <property type="project" value="UniProtKB-UniRule"/>
</dbReference>
<dbReference type="SMART" id="SM01097">
    <property type="entry name" value="CPSase_sm_chain"/>
    <property type="match status" value="1"/>
</dbReference>
<evidence type="ECO:0000256" key="11">
    <source>
        <dbReference type="ARBA" id="ARBA00049285"/>
    </source>
</evidence>
<dbReference type="NCBIfam" id="NF009475">
    <property type="entry name" value="PRK12838.1"/>
    <property type="match status" value="1"/>
</dbReference>
<comment type="catalytic activity">
    <reaction evidence="10 12">
        <text>hydrogencarbonate + L-glutamine + 2 ATP + H2O = carbamoyl phosphate + L-glutamate + 2 ADP + phosphate + 2 H(+)</text>
        <dbReference type="Rhea" id="RHEA:18633"/>
        <dbReference type="ChEBI" id="CHEBI:15377"/>
        <dbReference type="ChEBI" id="CHEBI:15378"/>
        <dbReference type="ChEBI" id="CHEBI:17544"/>
        <dbReference type="ChEBI" id="CHEBI:29985"/>
        <dbReference type="ChEBI" id="CHEBI:30616"/>
        <dbReference type="ChEBI" id="CHEBI:43474"/>
        <dbReference type="ChEBI" id="CHEBI:58228"/>
        <dbReference type="ChEBI" id="CHEBI:58359"/>
        <dbReference type="ChEBI" id="CHEBI:456216"/>
        <dbReference type="EC" id="6.3.5.5"/>
    </reaction>
</comment>
<evidence type="ECO:0000256" key="8">
    <source>
        <dbReference type="ARBA" id="ARBA00022975"/>
    </source>
</evidence>
<dbReference type="GO" id="GO:0006526">
    <property type="term" value="P:L-arginine biosynthetic process"/>
    <property type="evidence" value="ECO:0007669"/>
    <property type="project" value="UniProtKB-UniRule"/>
</dbReference>
<evidence type="ECO:0000256" key="7">
    <source>
        <dbReference type="ARBA" id="ARBA00022962"/>
    </source>
</evidence>
<dbReference type="PRINTS" id="PR00099">
    <property type="entry name" value="CPSGATASE"/>
</dbReference>
<comment type="catalytic activity">
    <reaction evidence="11 12">
        <text>L-glutamine + H2O = L-glutamate + NH4(+)</text>
        <dbReference type="Rhea" id="RHEA:15889"/>
        <dbReference type="ChEBI" id="CHEBI:15377"/>
        <dbReference type="ChEBI" id="CHEBI:28938"/>
        <dbReference type="ChEBI" id="CHEBI:29985"/>
        <dbReference type="ChEBI" id="CHEBI:58359"/>
    </reaction>
</comment>
<dbReference type="SUPFAM" id="SSF52021">
    <property type="entry name" value="Carbamoyl phosphate synthetase, small subunit N-terminal domain"/>
    <property type="match status" value="1"/>
</dbReference>
<dbReference type="GO" id="GO:0004088">
    <property type="term" value="F:carbamoyl-phosphate synthase (glutamine-hydrolyzing) activity"/>
    <property type="evidence" value="ECO:0007669"/>
    <property type="project" value="UniProtKB-UniRule"/>
</dbReference>
<protein>
    <recommendedName>
        <fullName evidence="12">Carbamoyl phosphate synthase small chain</fullName>
        <ecNumber evidence="12">6.3.5.5</ecNumber>
    </recommendedName>
    <alternativeName>
        <fullName evidence="12">Carbamoyl phosphate synthetase glutamine chain</fullName>
    </alternativeName>
</protein>
<dbReference type="PANTHER" id="PTHR43418:SF7">
    <property type="entry name" value="CARBAMOYL-PHOSPHATE SYNTHASE SMALL CHAIN"/>
    <property type="match status" value="1"/>
</dbReference>
<dbReference type="InterPro" id="IPR050472">
    <property type="entry name" value="Anth_synth/Amidotransfase"/>
</dbReference>
<feature type="active site" evidence="12">
    <location>
        <position position="361"/>
    </location>
</feature>
<feature type="domain" description="Carbamoyl-phosphate synthase small subunit N-terminal" evidence="13">
    <location>
        <begin position="6"/>
        <end position="136"/>
    </location>
</feature>
<dbReference type="InterPro" id="IPR006274">
    <property type="entry name" value="CarbamoylP_synth_ssu"/>
</dbReference>
<reference evidence="14" key="1">
    <citation type="journal article" date="2019" name="Mol. Phylogenet. Evol.">
        <title>Morphological evolution and classification of the red algal order Ceramiales inferred using plastid phylogenomics.</title>
        <authorList>
            <person name="Diaz-Tapia P."/>
            <person name="Pasella M.M."/>
            <person name="Verbruggen H."/>
            <person name="Maggs C.A."/>
        </authorList>
    </citation>
    <scope>NUCLEOTIDE SEQUENCE</scope>
    <source>
        <strain evidence="14">PD2930</strain>
    </source>
</reference>
<feature type="binding site" evidence="12">
    <location>
        <position position="314"/>
    </location>
    <ligand>
        <name>L-glutamine</name>
        <dbReference type="ChEBI" id="CHEBI:58359"/>
    </ligand>
</feature>